<feature type="domain" description="Protein kinase" evidence="6">
    <location>
        <begin position="1"/>
        <end position="137"/>
    </location>
</feature>
<comment type="caution">
    <text evidence="7">The sequence shown here is derived from an EMBL/GenBank/DDBJ whole genome shotgun (WGS) entry which is preliminary data.</text>
</comment>
<keyword evidence="4" id="KW-1133">Transmembrane helix</keyword>
<reference evidence="7 8" key="1">
    <citation type="submission" date="2024-02" db="EMBL/GenBank/DDBJ databases">
        <authorList>
            <person name="Vignale AGUSTIN F."/>
            <person name="Sosa J E."/>
            <person name="Modenutti C."/>
        </authorList>
    </citation>
    <scope>NUCLEOTIDE SEQUENCE [LARGE SCALE GENOMIC DNA]</scope>
</reference>
<evidence type="ECO:0000256" key="1">
    <source>
        <dbReference type="ARBA" id="ARBA00004167"/>
    </source>
</evidence>
<protein>
    <recommendedName>
        <fullName evidence="6">Protein kinase domain-containing protein</fullName>
    </recommendedName>
</protein>
<dbReference type="InterPro" id="IPR000719">
    <property type="entry name" value="Prot_kinase_dom"/>
</dbReference>
<dbReference type="Pfam" id="PF00069">
    <property type="entry name" value="Pkinase"/>
    <property type="match status" value="1"/>
</dbReference>
<dbReference type="PROSITE" id="PS50011">
    <property type="entry name" value="PROTEIN_KINASE_DOM"/>
    <property type="match status" value="1"/>
</dbReference>
<gene>
    <name evidence="7" type="ORF">ILEXP_LOCUS10611</name>
</gene>
<dbReference type="AlphaFoldDB" id="A0ABC8RLK7"/>
<dbReference type="EMBL" id="CAUOFW020001263">
    <property type="protein sequence ID" value="CAK9142917.1"/>
    <property type="molecule type" value="Genomic_DNA"/>
</dbReference>
<accession>A0ABC8RLK7</accession>
<keyword evidence="2" id="KW-0812">Transmembrane</keyword>
<dbReference type="InterPro" id="IPR011009">
    <property type="entry name" value="Kinase-like_dom_sf"/>
</dbReference>
<evidence type="ECO:0000259" key="6">
    <source>
        <dbReference type="PROSITE" id="PS50011"/>
    </source>
</evidence>
<keyword evidence="8" id="KW-1185">Reference proteome</keyword>
<proteinExistence type="predicted"/>
<dbReference type="PANTHER" id="PTHR47974:SF6">
    <property type="entry name" value="NON-SPECIFIC SERINE_THREONINE PROTEIN KINASE"/>
    <property type="match status" value="1"/>
</dbReference>
<evidence type="ECO:0000313" key="8">
    <source>
        <dbReference type="Proteomes" id="UP001642360"/>
    </source>
</evidence>
<name>A0ABC8RLK7_9AQUA</name>
<dbReference type="GO" id="GO:0016020">
    <property type="term" value="C:membrane"/>
    <property type="evidence" value="ECO:0007669"/>
    <property type="project" value="UniProtKB-SubCell"/>
</dbReference>
<evidence type="ECO:0000256" key="3">
    <source>
        <dbReference type="ARBA" id="ARBA00022729"/>
    </source>
</evidence>
<sequence length="141" mass="16508">MSRIRGTRGYMAPEWVKMDPITSKADVFSFGMVLLEIVSGVRNFEIQGSEIDSEDWYLPRWAFNKVFKEMKVEDILDGRIKQSYDSRAHFEMVNRMVKTAMWCLQDRPEMRPSMGKVAKMLEGKVEIEEPKKPTIFFLSDD</sequence>
<dbReference type="PANTHER" id="PTHR47974">
    <property type="entry name" value="OS07G0415500 PROTEIN"/>
    <property type="match status" value="1"/>
</dbReference>
<evidence type="ECO:0000256" key="5">
    <source>
        <dbReference type="ARBA" id="ARBA00023136"/>
    </source>
</evidence>
<evidence type="ECO:0000256" key="2">
    <source>
        <dbReference type="ARBA" id="ARBA00022692"/>
    </source>
</evidence>
<evidence type="ECO:0000313" key="7">
    <source>
        <dbReference type="EMBL" id="CAK9142917.1"/>
    </source>
</evidence>
<comment type="subcellular location">
    <subcellularLocation>
        <location evidence="1">Membrane</location>
        <topology evidence="1">Single-pass membrane protein</topology>
    </subcellularLocation>
</comment>
<dbReference type="Gene3D" id="1.10.510.10">
    <property type="entry name" value="Transferase(Phosphotransferase) domain 1"/>
    <property type="match status" value="1"/>
</dbReference>
<organism evidence="7 8">
    <name type="scientific">Ilex paraguariensis</name>
    <name type="common">yerba mate</name>
    <dbReference type="NCBI Taxonomy" id="185542"/>
    <lineage>
        <taxon>Eukaryota</taxon>
        <taxon>Viridiplantae</taxon>
        <taxon>Streptophyta</taxon>
        <taxon>Embryophyta</taxon>
        <taxon>Tracheophyta</taxon>
        <taxon>Spermatophyta</taxon>
        <taxon>Magnoliopsida</taxon>
        <taxon>eudicotyledons</taxon>
        <taxon>Gunneridae</taxon>
        <taxon>Pentapetalae</taxon>
        <taxon>asterids</taxon>
        <taxon>campanulids</taxon>
        <taxon>Aquifoliales</taxon>
        <taxon>Aquifoliaceae</taxon>
        <taxon>Ilex</taxon>
    </lineage>
</organism>
<keyword evidence="5" id="KW-0472">Membrane</keyword>
<dbReference type="Proteomes" id="UP001642360">
    <property type="component" value="Unassembled WGS sequence"/>
</dbReference>
<dbReference type="SUPFAM" id="SSF56112">
    <property type="entry name" value="Protein kinase-like (PK-like)"/>
    <property type="match status" value="1"/>
</dbReference>
<keyword evidence="3" id="KW-0732">Signal</keyword>
<evidence type="ECO:0000256" key="4">
    <source>
        <dbReference type="ARBA" id="ARBA00022989"/>
    </source>
</evidence>